<dbReference type="Proteomes" id="UP000051679">
    <property type="component" value="Unassembled WGS sequence"/>
</dbReference>
<keyword evidence="3" id="KW-1185">Reference proteome</keyword>
<dbReference type="PANTHER" id="PTHR33121">
    <property type="entry name" value="CYCLIC DI-GMP PHOSPHODIESTERASE PDEF"/>
    <property type="match status" value="1"/>
</dbReference>
<dbReference type="STRING" id="1291052.FC18_GL002152"/>
<gene>
    <name evidence="2" type="ORF">FC18_GL002152</name>
</gene>
<organism evidence="2 3">
    <name type="scientific">Lacticaseibacillus sharpeae JCM 1186 = DSM 20505</name>
    <dbReference type="NCBI Taxonomy" id="1291052"/>
    <lineage>
        <taxon>Bacteria</taxon>
        <taxon>Bacillati</taxon>
        <taxon>Bacillota</taxon>
        <taxon>Bacilli</taxon>
        <taxon>Lactobacillales</taxon>
        <taxon>Lactobacillaceae</taxon>
        <taxon>Lacticaseibacillus</taxon>
    </lineage>
</organism>
<dbReference type="OrthoDB" id="2315942at2"/>
<dbReference type="InterPro" id="IPR035919">
    <property type="entry name" value="EAL_sf"/>
</dbReference>
<dbReference type="AlphaFoldDB" id="A0A0R1ZK79"/>
<evidence type="ECO:0000313" key="3">
    <source>
        <dbReference type="Proteomes" id="UP000051679"/>
    </source>
</evidence>
<dbReference type="SMART" id="SM00052">
    <property type="entry name" value="EAL"/>
    <property type="match status" value="1"/>
</dbReference>
<dbReference type="PATRIC" id="fig|1291052.5.peg.2216"/>
<dbReference type="PANTHER" id="PTHR33121:SF79">
    <property type="entry name" value="CYCLIC DI-GMP PHOSPHODIESTERASE PDED-RELATED"/>
    <property type="match status" value="1"/>
</dbReference>
<comment type="caution">
    <text evidence="2">The sequence shown here is derived from an EMBL/GenBank/DDBJ whole genome shotgun (WGS) entry which is preliminary data.</text>
</comment>
<dbReference type="PROSITE" id="PS50883">
    <property type="entry name" value="EAL"/>
    <property type="match status" value="1"/>
</dbReference>
<dbReference type="SUPFAM" id="SSF141868">
    <property type="entry name" value="EAL domain-like"/>
    <property type="match status" value="1"/>
</dbReference>
<accession>A0A0R1ZK79</accession>
<dbReference type="InterPro" id="IPR001633">
    <property type="entry name" value="EAL_dom"/>
</dbReference>
<dbReference type="EMBL" id="AYYO01000044">
    <property type="protein sequence ID" value="KRM54738.1"/>
    <property type="molecule type" value="Genomic_DNA"/>
</dbReference>
<evidence type="ECO:0000259" key="1">
    <source>
        <dbReference type="PROSITE" id="PS50883"/>
    </source>
</evidence>
<name>A0A0R1ZK79_9LACO</name>
<dbReference type="InterPro" id="IPR050706">
    <property type="entry name" value="Cyclic-di-GMP_PDE-like"/>
</dbReference>
<dbReference type="Pfam" id="PF00563">
    <property type="entry name" value="EAL"/>
    <property type="match status" value="1"/>
</dbReference>
<reference evidence="2 3" key="1">
    <citation type="journal article" date="2015" name="Genome Announc.">
        <title>Expanding the biotechnology potential of lactobacilli through comparative genomics of 213 strains and associated genera.</title>
        <authorList>
            <person name="Sun Z."/>
            <person name="Harris H.M."/>
            <person name="McCann A."/>
            <person name="Guo C."/>
            <person name="Argimon S."/>
            <person name="Zhang W."/>
            <person name="Yang X."/>
            <person name="Jeffery I.B."/>
            <person name="Cooney J.C."/>
            <person name="Kagawa T.F."/>
            <person name="Liu W."/>
            <person name="Song Y."/>
            <person name="Salvetti E."/>
            <person name="Wrobel A."/>
            <person name="Rasinkangas P."/>
            <person name="Parkhill J."/>
            <person name="Rea M.C."/>
            <person name="O'Sullivan O."/>
            <person name="Ritari J."/>
            <person name="Douillard F.P."/>
            <person name="Paul Ross R."/>
            <person name="Yang R."/>
            <person name="Briner A.E."/>
            <person name="Felis G.E."/>
            <person name="de Vos W.M."/>
            <person name="Barrangou R."/>
            <person name="Klaenhammer T.R."/>
            <person name="Caufield P.W."/>
            <person name="Cui Y."/>
            <person name="Zhang H."/>
            <person name="O'Toole P.W."/>
        </authorList>
    </citation>
    <scope>NUCLEOTIDE SEQUENCE [LARGE SCALE GENOMIC DNA]</scope>
    <source>
        <strain evidence="2 3">DSM 20505</strain>
    </source>
</reference>
<proteinExistence type="predicted"/>
<dbReference type="GO" id="GO:0071111">
    <property type="term" value="F:cyclic-guanylate-specific phosphodiesterase activity"/>
    <property type="evidence" value="ECO:0007669"/>
    <property type="project" value="InterPro"/>
</dbReference>
<dbReference type="Gene3D" id="3.20.20.450">
    <property type="entry name" value="EAL domain"/>
    <property type="match status" value="1"/>
</dbReference>
<protein>
    <submittedName>
        <fullName evidence="2">C-di-GMP-specific phosphodiesterase</fullName>
    </submittedName>
</protein>
<feature type="domain" description="EAL" evidence="1">
    <location>
        <begin position="1"/>
        <end position="223"/>
    </location>
</feature>
<dbReference type="RefSeq" id="WP_054677223.1">
    <property type="nucleotide sequence ID" value="NZ_AYYO01000044.1"/>
</dbReference>
<evidence type="ECO:0000313" key="2">
    <source>
        <dbReference type="EMBL" id="KRM54738.1"/>
    </source>
</evidence>
<sequence>MYRFFGQPKFDPEHIAAGPIGYELFIRENINGEWVLPHDFISIPSAIFGDLLRQTVSALPQTIDLISFNLEQEHFVQEQYLQLVQAVQRCTRVVLYTELTERNAESVTVPQLVDAAKHFHEYGLRVVLDDVGTEQNNEQLASAMDDYVDEYKFALQNLRPFSSIAQIKPELAHWWQLAKQHEKTLAIEGIESAEELALIRAEFPSEIVQGYFLGKPALLPIKE</sequence>